<protein>
    <submittedName>
        <fullName evidence="1">Uncharacterized protein</fullName>
    </submittedName>
</protein>
<accession>A0AAD9MRH7</accession>
<organism evidence="1 2">
    <name type="scientific">Ridgeia piscesae</name>
    <name type="common">Tubeworm</name>
    <dbReference type="NCBI Taxonomy" id="27915"/>
    <lineage>
        <taxon>Eukaryota</taxon>
        <taxon>Metazoa</taxon>
        <taxon>Spiralia</taxon>
        <taxon>Lophotrochozoa</taxon>
        <taxon>Annelida</taxon>
        <taxon>Polychaeta</taxon>
        <taxon>Sedentaria</taxon>
        <taxon>Canalipalpata</taxon>
        <taxon>Sabellida</taxon>
        <taxon>Siboglinidae</taxon>
        <taxon>Ridgeia</taxon>
    </lineage>
</organism>
<reference evidence="1" key="1">
    <citation type="journal article" date="2023" name="Mol. Biol. Evol.">
        <title>Third-Generation Sequencing Reveals the Adaptive Role of the Epigenome in Three Deep-Sea Polychaetes.</title>
        <authorList>
            <person name="Perez M."/>
            <person name="Aroh O."/>
            <person name="Sun Y."/>
            <person name="Lan Y."/>
            <person name="Juniper S.K."/>
            <person name="Young C.R."/>
            <person name="Angers B."/>
            <person name="Qian P.Y."/>
        </authorList>
    </citation>
    <scope>NUCLEOTIDE SEQUENCE</scope>
    <source>
        <strain evidence="1">R07B-5</strain>
    </source>
</reference>
<evidence type="ECO:0000313" key="1">
    <source>
        <dbReference type="EMBL" id="KAK2142795.1"/>
    </source>
</evidence>
<evidence type="ECO:0000313" key="2">
    <source>
        <dbReference type="Proteomes" id="UP001209878"/>
    </source>
</evidence>
<name>A0AAD9MRH7_RIDPI</name>
<comment type="caution">
    <text evidence="1">The sequence shown here is derived from an EMBL/GenBank/DDBJ whole genome shotgun (WGS) entry which is preliminary data.</text>
</comment>
<gene>
    <name evidence="1" type="ORF">NP493_4745g00000</name>
</gene>
<keyword evidence="2" id="KW-1185">Reference proteome</keyword>
<proteinExistence type="predicted"/>
<dbReference type="Proteomes" id="UP001209878">
    <property type="component" value="Unassembled WGS sequence"/>
</dbReference>
<dbReference type="EMBL" id="JAODUO010004748">
    <property type="protein sequence ID" value="KAK2142795.1"/>
    <property type="molecule type" value="Genomic_DNA"/>
</dbReference>
<dbReference type="AlphaFoldDB" id="A0AAD9MRH7"/>
<sequence>MIPFIKVYLSHKKKKGLQAPLPTNLRQTATVASLKPDSAVLTTGEELLLDASSLSRLSLHLPLPSTLLSCQVEDNA</sequence>